<evidence type="ECO:0000313" key="3">
    <source>
        <dbReference type="Proteomes" id="UP001501009"/>
    </source>
</evidence>
<keyword evidence="1" id="KW-0812">Transmembrane</keyword>
<evidence type="ECO:0000256" key="1">
    <source>
        <dbReference type="SAM" id="Phobius"/>
    </source>
</evidence>
<reference evidence="3" key="1">
    <citation type="journal article" date="2019" name="Int. J. Syst. Evol. Microbiol.">
        <title>The Global Catalogue of Microorganisms (GCM) 10K type strain sequencing project: providing services to taxonomists for standard genome sequencing and annotation.</title>
        <authorList>
            <consortium name="The Broad Institute Genomics Platform"/>
            <consortium name="The Broad Institute Genome Sequencing Center for Infectious Disease"/>
            <person name="Wu L."/>
            <person name="Ma J."/>
        </authorList>
    </citation>
    <scope>NUCLEOTIDE SEQUENCE [LARGE SCALE GENOMIC DNA]</scope>
    <source>
        <strain evidence="3">JCM 17138</strain>
    </source>
</reference>
<protein>
    <recommendedName>
        <fullName evidence="4">DUF2933 domain-containing protein</fullName>
    </recommendedName>
</protein>
<organism evidence="2 3">
    <name type="scientific">Streptomyces coacervatus</name>
    <dbReference type="NCBI Taxonomy" id="647381"/>
    <lineage>
        <taxon>Bacteria</taxon>
        <taxon>Bacillati</taxon>
        <taxon>Actinomycetota</taxon>
        <taxon>Actinomycetes</taxon>
        <taxon>Kitasatosporales</taxon>
        <taxon>Streptomycetaceae</taxon>
        <taxon>Streptomyces</taxon>
    </lineage>
</organism>
<keyword evidence="1" id="KW-1133">Transmembrane helix</keyword>
<dbReference type="EMBL" id="BAABDE010000052">
    <property type="protein sequence ID" value="GAA3852058.1"/>
    <property type="molecule type" value="Genomic_DNA"/>
</dbReference>
<name>A0ABP7JR72_9ACTN</name>
<dbReference type="Proteomes" id="UP001501009">
    <property type="component" value="Unassembled WGS sequence"/>
</dbReference>
<sequence>MGRSGAVAAFAARRAASCRQPGRRTGYAQLLGVLPVFLLVLGTGTAAALLPVLILIPLCPVVYPLTLVMLTGTRVWRATRIGRPAGGTSRADDATFEIPHQIPGTK</sequence>
<proteinExistence type="predicted"/>
<accession>A0ABP7JR72</accession>
<keyword evidence="3" id="KW-1185">Reference proteome</keyword>
<evidence type="ECO:0008006" key="4">
    <source>
        <dbReference type="Google" id="ProtNLM"/>
    </source>
</evidence>
<gene>
    <name evidence="2" type="ORF">GCM10022403_099320</name>
</gene>
<feature type="transmembrane region" description="Helical" evidence="1">
    <location>
        <begin position="33"/>
        <end position="59"/>
    </location>
</feature>
<comment type="caution">
    <text evidence="2">The sequence shown here is derived from an EMBL/GenBank/DDBJ whole genome shotgun (WGS) entry which is preliminary data.</text>
</comment>
<evidence type="ECO:0000313" key="2">
    <source>
        <dbReference type="EMBL" id="GAA3852058.1"/>
    </source>
</evidence>
<keyword evidence="1" id="KW-0472">Membrane</keyword>